<evidence type="ECO:0000313" key="15">
    <source>
        <dbReference type="WBParaSite" id="maker-uti_cns_0047314-snap-gene-0.2-mRNA-1"/>
    </source>
</evidence>
<keyword evidence="14" id="KW-1185">Reference proteome</keyword>
<evidence type="ECO:0000256" key="11">
    <source>
        <dbReference type="RuleBase" id="RU000679"/>
    </source>
</evidence>
<evidence type="ECO:0000256" key="3">
    <source>
        <dbReference type="ARBA" id="ARBA00022461"/>
    </source>
</evidence>
<keyword evidence="10 11" id="KW-0407">Ion channel</keyword>
<feature type="region of interest" description="Disordered" evidence="12">
    <location>
        <begin position="808"/>
        <end position="829"/>
    </location>
</feature>
<keyword evidence="6" id="KW-0915">Sodium</keyword>
<keyword evidence="9 11" id="KW-0739">Sodium transport</keyword>
<evidence type="ECO:0000256" key="2">
    <source>
        <dbReference type="ARBA" id="ARBA00022448"/>
    </source>
</evidence>
<keyword evidence="5 13" id="KW-1133">Transmembrane helix</keyword>
<reference evidence="15" key="1">
    <citation type="submission" date="2016-11" db="UniProtKB">
        <authorList>
            <consortium name="WormBaseParasite"/>
        </authorList>
    </citation>
    <scope>IDENTIFICATION</scope>
</reference>
<keyword evidence="2 11" id="KW-0813">Transport</keyword>
<comment type="similarity">
    <text evidence="11">Belongs to the amiloride-sensitive sodium channel (TC 1.A.6) family.</text>
</comment>
<protein>
    <submittedName>
        <fullName evidence="15">Amiloride-sensitive sodium channel</fullName>
    </submittedName>
</protein>
<evidence type="ECO:0000256" key="7">
    <source>
        <dbReference type="ARBA" id="ARBA00023065"/>
    </source>
</evidence>
<accession>A0A1I8JEA3</accession>
<organism evidence="14 15">
    <name type="scientific">Macrostomum lignano</name>
    <dbReference type="NCBI Taxonomy" id="282301"/>
    <lineage>
        <taxon>Eukaryota</taxon>
        <taxon>Metazoa</taxon>
        <taxon>Spiralia</taxon>
        <taxon>Lophotrochozoa</taxon>
        <taxon>Platyhelminthes</taxon>
        <taxon>Rhabditophora</taxon>
        <taxon>Macrostomorpha</taxon>
        <taxon>Macrostomida</taxon>
        <taxon>Macrostomidae</taxon>
        <taxon>Macrostomum</taxon>
    </lineage>
</organism>
<evidence type="ECO:0000313" key="14">
    <source>
        <dbReference type="Proteomes" id="UP000095280"/>
    </source>
</evidence>
<dbReference type="PRINTS" id="PR01078">
    <property type="entry name" value="AMINACHANNEL"/>
</dbReference>
<dbReference type="InterPro" id="IPR001873">
    <property type="entry name" value="ENaC"/>
</dbReference>
<dbReference type="Proteomes" id="UP000095280">
    <property type="component" value="Unplaced"/>
</dbReference>
<keyword evidence="4 11" id="KW-0812">Transmembrane</keyword>
<evidence type="ECO:0000256" key="8">
    <source>
        <dbReference type="ARBA" id="ARBA00023136"/>
    </source>
</evidence>
<dbReference type="GO" id="GO:0015280">
    <property type="term" value="F:ligand-gated sodium channel activity"/>
    <property type="evidence" value="ECO:0007669"/>
    <property type="project" value="TreeGrafter"/>
</dbReference>
<evidence type="ECO:0000256" key="6">
    <source>
        <dbReference type="ARBA" id="ARBA00023053"/>
    </source>
</evidence>
<dbReference type="WBParaSite" id="maker-uti_cns_0047314-snap-gene-0.2-mRNA-1">
    <property type="protein sequence ID" value="maker-uti_cns_0047314-snap-gene-0.2-mRNA-1"/>
    <property type="gene ID" value="maker-uti_cns_0047314-snap-gene-0.2"/>
</dbReference>
<keyword evidence="8 13" id="KW-0472">Membrane</keyword>
<evidence type="ECO:0000256" key="9">
    <source>
        <dbReference type="ARBA" id="ARBA00023201"/>
    </source>
</evidence>
<comment type="subcellular location">
    <subcellularLocation>
        <location evidence="1">Membrane</location>
        <topology evidence="1">Multi-pass membrane protein</topology>
    </subcellularLocation>
</comment>
<evidence type="ECO:0000256" key="1">
    <source>
        <dbReference type="ARBA" id="ARBA00004141"/>
    </source>
</evidence>
<feature type="transmembrane region" description="Helical" evidence="13">
    <location>
        <begin position="85"/>
        <end position="105"/>
    </location>
</feature>
<dbReference type="Pfam" id="PF00858">
    <property type="entry name" value="ASC"/>
    <property type="match status" value="1"/>
</dbReference>
<evidence type="ECO:0000256" key="4">
    <source>
        <dbReference type="ARBA" id="ARBA00022692"/>
    </source>
</evidence>
<dbReference type="PANTHER" id="PTHR11690:SF248">
    <property type="entry name" value="PICKPOCKET 17, ISOFORM A"/>
    <property type="match status" value="1"/>
</dbReference>
<dbReference type="PANTHER" id="PTHR11690">
    <property type="entry name" value="AMILORIDE-SENSITIVE SODIUM CHANNEL-RELATED"/>
    <property type="match status" value="1"/>
</dbReference>
<dbReference type="GO" id="GO:0005886">
    <property type="term" value="C:plasma membrane"/>
    <property type="evidence" value="ECO:0007669"/>
    <property type="project" value="TreeGrafter"/>
</dbReference>
<evidence type="ECO:0000256" key="5">
    <source>
        <dbReference type="ARBA" id="ARBA00022989"/>
    </source>
</evidence>
<name>A0A1I8JEA3_9PLAT</name>
<evidence type="ECO:0000256" key="13">
    <source>
        <dbReference type="SAM" id="Phobius"/>
    </source>
</evidence>
<keyword evidence="3 11" id="KW-0894">Sodium channel</keyword>
<evidence type="ECO:0000256" key="12">
    <source>
        <dbReference type="SAM" id="MobiDB-lite"/>
    </source>
</evidence>
<sequence>PLSVRQKLGLCSCRAQCGVGKADCFIYDAGPVAAAAVVKCFFPAEPDLGPYNNNKEPLKQFCSSTSLRGAGRLVKAPTRHLRAIWAGYLCLMAAALIACVCFIAKDYLQYKTIIQTTIVLNDPTIAIPAVTVCNHYPFSKTAATLWSSGQVLSPTNFSHELRRTAFQLFNSSEFLMAENVLASDTKKVYYQSLEHNDAVNLSFSVPQLFIFCVTGVGPFVEISNWKDCSLLLKRVSLPSYFNCYQVQAPRDIDWLTLVLRVSSAVPNEYEEAFVQDIFEQADGIRLEVHENDTYPEPTLKGIHVEPGKLVEISYKTERWAEVDSPADACMSAEAASQRKIRDLDEEFAYSYEACLRQELGKLALERCGCHYVKYLRSSVPNGSHPYCGDTRIGMRKMLANIDCLNRLNLDSERERLSRSVCLMPCHFHYFDTVASKTVWRATQWQLHWLMQHSRCFRDLDEASKRLEMGGLPPDEERRLREKLEQASVTMKTFFETANITKAASADGGTNGFDESAEEKQQTLDQVMPKDDTNFAYVTIRRQSRNTVQKTEILSLGLSALMSQIGGLSSLFLGLTCAVAVELLELCLLRRYQSNQKRKENQQQLPQQVFHVTACPATAALPGHGGHVTQRQPVLLEQPIRARRTVNVHDGSRGRERKVCGVEQEVGVGLAVQAGQAEPDPIACGLHDRLFETLRTSIRNCRNCHGNYALGRVAFITSQPTRSPGPQTPHRMSTSPWWLMLKSASKPARNGRPLSLRCRQAVSCELSSPVAEVPKRRASRRLARAALLSRRCRNCSTCRRSSADTQLRQRRQSSLLGSQADVRKSQRIVG</sequence>
<evidence type="ECO:0000256" key="10">
    <source>
        <dbReference type="ARBA" id="ARBA00023303"/>
    </source>
</evidence>
<dbReference type="AlphaFoldDB" id="A0A1I8JEA3"/>
<proteinExistence type="inferred from homology"/>
<dbReference type="Gene3D" id="2.60.470.10">
    <property type="entry name" value="Acid-sensing ion channels like domains"/>
    <property type="match status" value="1"/>
</dbReference>
<keyword evidence="7 11" id="KW-0406">Ion transport</keyword>